<reference evidence="2 3" key="1">
    <citation type="submission" date="2016-10" db="EMBL/GenBank/DDBJ databases">
        <authorList>
            <person name="Varghese N."/>
            <person name="Submissions S."/>
        </authorList>
    </citation>
    <scope>NUCLEOTIDE SEQUENCE [LARGE SCALE GENOMIC DNA]</scope>
    <source>
        <strain evidence="2 3">DSM 16643</strain>
    </source>
</reference>
<dbReference type="AlphaFoldDB" id="A0A1G5UWH5"/>
<dbReference type="InterPro" id="IPR007166">
    <property type="entry name" value="Class3_signal_pept_motif"/>
</dbReference>
<feature type="transmembrane region" description="Helical" evidence="1">
    <location>
        <begin position="12"/>
        <end position="33"/>
    </location>
</feature>
<dbReference type="STRING" id="230361.sm9_1703"/>
<proteinExistence type="predicted"/>
<evidence type="ECO:0000256" key="1">
    <source>
        <dbReference type="SAM" id="Phobius"/>
    </source>
</evidence>
<dbReference type="Proteomes" id="UP000323439">
    <property type="component" value="Unassembled WGS sequence"/>
</dbReference>
<evidence type="ECO:0000313" key="2">
    <source>
        <dbReference type="EMBL" id="SDA38001.1"/>
    </source>
</evidence>
<keyword evidence="1" id="KW-0812">Transmembrane</keyword>
<keyword evidence="3" id="KW-1185">Reference proteome</keyword>
<keyword evidence="1" id="KW-1133">Transmembrane helix</keyword>
<evidence type="ECO:0000313" key="3">
    <source>
        <dbReference type="Proteomes" id="UP000323439"/>
    </source>
</evidence>
<organism evidence="2 3">
    <name type="scientific">Methanobrevibacter millerae</name>
    <dbReference type="NCBI Taxonomy" id="230361"/>
    <lineage>
        <taxon>Archaea</taxon>
        <taxon>Methanobacteriati</taxon>
        <taxon>Methanobacteriota</taxon>
        <taxon>Methanomada group</taxon>
        <taxon>Methanobacteria</taxon>
        <taxon>Methanobacteriales</taxon>
        <taxon>Methanobacteriaceae</taxon>
        <taxon>Methanobrevibacter</taxon>
    </lineage>
</organism>
<accession>A0A1G5UWH5</accession>
<dbReference type="EMBL" id="FMXB01000001">
    <property type="protein sequence ID" value="SDA38001.1"/>
    <property type="molecule type" value="Genomic_DNA"/>
</dbReference>
<gene>
    <name evidence="2" type="ORF">SAMN02910315_00194</name>
</gene>
<keyword evidence="1" id="KW-0472">Membrane</keyword>
<name>A0A1G5UWH5_9EURY</name>
<protein>
    <submittedName>
        <fullName evidence="2">Class III signal peptide</fullName>
    </submittedName>
</protein>
<sequence>MFRKIDNKGQSSAELILIIGGLLVVVLFVGSYISSITGTTQSSFKTLLSQEREKLINKI</sequence>
<dbReference type="Pfam" id="PF04021">
    <property type="entry name" value="Class_IIIsignal"/>
    <property type="match status" value="1"/>
</dbReference>